<organism evidence="10 11">
    <name type="scientific">Moraxella oculi</name>
    <dbReference type="NCBI Taxonomy" id="2940516"/>
    <lineage>
        <taxon>Bacteria</taxon>
        <taxon>Pseudomonadati</taxon>
        <taxon>Pseudomonadota</taxon>
        <taxon>Gammaproteobacteria</taxon>
        <taxon>Moraxellales</taxon>
        <taxon>Moraxellaceae</taxon>
        <taxon>Moraxella</taxon>
    </lineage>
</organism>
<comment type="caution">
    <text evidence="10">The sequence shown here is derived from an EMBL/GenBank/DDBJ whole genome shotgun (WGS) entry which is preliminary data.</text>
</comment>
<reference evidence="10 11" key="1">
    <citation type="submission" date="2024-11" db="EMBL/GenBank/DDBJ databases">
        <title>First Report of Moraxella oculi in Brazil in an Infectious Bovine Keratoconjunctivitis Outbreak.</title>
        <authorList>
            <person name="Carvalho C.V."/>
            <person name="Domingues R."/>
            <person name="Coutinho C."/>
            <person name="Honorio N.T.B.S."/>
            <person name="Faza D.R.L.R."/>
            <person name="Carvalho W.A."/>
            <person name="Machado A.B.F."/>
            <person name="Martins M.F."/>
            <person name="Gaspar E.B."/>
        </authorList>
    </citation>
    <scope>NUCLEOTIDE SEQUENCE [LARGE SCALE GENOMIC DNA]</scope>
    <source>
        <strain evidence="10 11">2117LE</strain>
    </source>
</reference>
<evidence type="ECO:0000313" key="10">
    <source>
        <dbReference type="EMBL" id="MFL1732640.1"/>
    </source>
</evidence>
<evidence type="ECO:0000256" key="8">
    <source>
        <dbReference type="SAM" id="Coils"/>
    </source>
</evidence>
<protein>
    <submittedName>
        <fullName evidence="10">Cell division protein FtsL</fullName>
    </submittedName>
</protein>
<keyword evidence="11" id="KW-1185">Reference proteome</keyword>
<evidence type="ECO:0000256" key="4">
    <source>
        <dbReference type="ARBA" id="ARBA00022692"/>
    </source>
</evidence>
<proteinExistence type="predicted"/>
<comment type="subcellular location">
    <subcellularLocation>
        <location evidence="1">Cell membrane</location>
        <topology evidence="1">Single-pass type II membrane protein</topology>
    </subcellularLocation>
</comment>
<evidence type="ECO:0000313" key="11">
    <source>
        <dbReference type="Proteomes" id="UP001624684"/>
    </source>
</evidence>
<keyword evidence="8" id="KW-0175">Coiled coil</keyword>
<keyword evidence="3 10" id="KW-0132">Cell division</keyword>
<name>A0ABW8U703_9GAMM</name>
<evidence type="ECO:0000256" key="7">
    <source>
        <dbReference type="ARBA" id="ARBA00023306"/>
    </source>
</evidence>
<feature type="transmembrane region" description="Helical" evidence="9">
    <location>
        <begin position="21"/>
        <end position="39"/>
    </location>
</feature>
<keyword evidence="7" id="KW-0131">Cell cycle</keyword>
<evidence type="ECO:0000256" key="6">
    <source>
        <dbReference type="ARBA" id="ARBA00023136"/>
    </source>
</evidence>
<dbReference type="EMBL" id="JBJJXE010000009">
    <property type="protein sequence ID" value="MFL1732640.1"/>
    <property type="molecule type" value="Genomic_DNA"/>
</dbReference>
<keyword evidence="5 9" id="KW-1133">Transmembrane helix</keyword>
<feature type="coiled-coil region" evidence="8">
    <location>
        <begin position="41"/>
        <end position="75"/>
    </location>
</feature>
<keyword evidence="4 9" id="KW-0812">Transmembrane</keyword>
<evidence type="ECO:0000256" key="3">
    <source>
        <dbReference type="ARBA" id="ARBA00022618"/>
    </source>
</evidence>
<evidence type="ECO:0000256" key="5">
    <source>
        <dbReference type="ARBA" id="ARBA00022989"/>
    </source>
</evidence>
<keyword evidence="2" id="KW-1003">Cell membrane</keyword>
<dbReference type="Pfam" id="PF04999">
    <property type="entry name" value="FtsL"/>
    <property type="match status" value="1"/>
</dbReference>
<gene>
    <name evidence="10" type="ORF">ACJHVH_06480</name>
</gene>
<accession>A0ABW8U703</accession>
<dbReference type="InterPro" id="IPR011922">
    <property type="entry name" value="Cell_div_FtsL"/>
</dbReference>
<dbReference type="RefSeq" id="WP_407069209.1">
    <property type="nucleotide sequence ID" value="NZ_JBJJXE010000009.1"/>
</dbReference>
<keyword evidence="6 9" id="KW-0472">Membrane</keyword>
<dbReference type="Proteomes" id="UP001624684">
    <property type="component" value="Unassembled WGS sequence"/>
</dbReference>
<evidence type="ECO:0000256" key="9">
    <source>
        <dbReference type="SAM" id="Phobius"/>
    </source>
</evidence>
<evidence type="ECO:0000256" key="2">
    <source>
        <dbReference type="ARBA" id="ARBA00022475"/>
    </source>
</evidence>
<dbReference type="GO" id="GO:0051301">
    <property type="term" value="P:cell division"/>
    <property type="evidence" value="ECO:0007669"/>
    <property type="project" value="UniProtKB-KW"/>
</dbReference>
<evidence type="ECO:0000256" key="1">
    <source>
        <dbReference type="ARBA" id="ARBA00004401"/>
    </source>
</evidence>
<sequence length="121" mass="13722">MNDKLAHLISSDTLTSRFGMVACRVILFVLFIAIMHTGVKVVEQTQEHHEAYHQLQQLKKELVAMRIEEQQLLIEQQTFSATPQVARRAVSELGMFFPTGENRRIITPGISTTSKNKQVGE</sequence>